<dbReference type="PROSITE" id="PS00375">
    <property type="entry name" value="UDPGT"/>
    <property type="match status" value="1"/>
</dbReference>
<dbReference type="Pfam" id="PF00201">
    <property type="entry name" value="UDPGT"/>
    <property type="match status" value="1"/>
</dbReference>
<evidence type="ECO:0000256" key="3">
    <source>
        <dbReference type="RuleBase" id="RU003718"/>
    </source>
</evidence>
<evidence type="ECO:0000256" key="1">
    <source>
        <dbReference type="ARBA" id="ARBA00009995"/>
    </source>
</evidence>
<keyword evidence="3" id="KW-0328">Glycosyltransferase</keyword>
<evidence type="ECO:0000313" key="5">
    <source>
        <dbReference type="Proteomes" id="UP000634136"/>
    </source>
</evidence>
<dbReference type="AlphaFoldDB" id="A0A834XKL6"/>
<accession>A0A834XKL6</accession>
<dbReference type="Gene3D" id="3.40.50.2000">
    <property type="entry name" value="Glycogen Phosphorylase B"/>
    <property type="match status" value="2"/>
</dbReference>
<evidence type="ECO:0000256" key="2">
    <source>
        <dbReference type="ARBA" id="ARBA00022679"/>
    </source>
</evidence>
<dbReference type="CDD" id="cd03784">
    <property type="entry name" value="GT1_Gtf-like"/>
    <property type="match status" value="1"/>
</dbReference>
<protein>
    <submittedName>
        <fullName evidence="4">Hydroquinone glucosyltransferase-like</fullName>
    </submittedName>
</protein>
<dbReference type="SUPFAM" id="SSF53756">
    <property type="entry name" value="UDP-Glycosyltransferase/glycogen phosphorylase"/>
    <property type="match status" value="1"/>
</dbReference>
<dbReference type="FunFam" id="3.40.50.2000:FF:000056">
    <property type="entry name" value="Glycosyltransferase"/>
    <property type="match status" value="1"/>
</dbReference>
<gene>
    <name evidence="4" type="ORF">G2W53_001853</name>
</gene>
<reference evidence="4" key="1">
    <citation type="submission" date="2020-09" db="EMBL/GenBank/DDBJ databases">
        <title>Genome-Enabled Discovery of Anthraquinone Biosynthesis in Senna tora.</title>
        <authorList>
            <person name="Kang S.-H."/>
            <person name="Pandey R.P."/>
            <person name="Lee C.-M."/>
            <person name="Sim J.-S."/>
            <person name="Jeong J.-T."/>
            <person name="Choi B.-S."/>
            <person name="Jung M."/>
            <person name="Ginzburg D."/>
            <person name="Zhao K."/>
            <person name="Won S.Y."/>
            <person name="Oh T.-J."/>
            <person name="Yu Y."/>
            <person name="Kim N.-H."/>
            <person name="Lee O.R."/>
            <person name="Lee T.-H."/>
            <person name="Bashyal P."/>
            <person name="Kim T.-S."/>
            <person name="Lee W.-H."/>
            <person name="Kawkins C."/>
            <person name="Kim C.-K."/>
            <person name="Kim J.S."/>
            <person name="Ahn B.O."/>
            <person name="Rhee S.Y."/>
            <person name="Sohng J.K."/>
        </authorList>
    </citation>
    <scope>NUCLEOTIDE SEQUENCE</scope>
    <source>
        <tissue evidence="4">Leaf</tissue>
    </source>
</reference>
<dbReference type="PANTHER" id="PTHR48045">
    <property type="entry name" value="UDP-GLYCOSYLTRANSFERASE 72B1"/>
    <property type="match status" value="1"/>
</dbReference>
<dbReference type="Proteomes" id="UP000634136">
    <property type="component" value="Unassembled WGS sequence"/>
</dbReference>
<name>A0A834XKL6_9FABA</name>
<dbReference type="OrthoDB" id="1418030at2759"/>
<comment type="similarity">
    <text evidence="1 3">Belongs to the UDP-glycosyltransferase family.</text>
</comment>
<dbReference type="InterPro" id="IPR035595">
    <property type="entry name" value="UDP_glycos_trans_CS"/>
</dbReference>
<dbReference type="GO" id="GO:0008194">
    <property type="term" value="F:UDP-glycosyltransferase activity"/>
    <property type="evidence" value="ECO:0007669"/>
    <property type="project" value="InterPro"/>
</dbReference>
<dbReference type="InterPro" id="IPR002213">
    <property type="entry name" value="UDP_glucos_trans"/>
</dbReference>
<comment type="caution">
    <text evidence="4">The sequence shown here is derived from an EMBL/GenBank/DDBJ whole genome shotgun (WGS) entry which is preliminary data.</text>
</comment>
<organism evidence="4 5">
    <name type="scientific">Senna tora</name>
    <dbReference type="NCBI Taxonomy" id="362788"/>
    <lineage>
        <taxon>Eukaryota</taxon>
        <taxon>Viridiplantae</taxon>
        <taxon>Streptophyta</taxon>
        <taxon>Embryophyta</taxon>
        <taxon>Tracheophyta</taxon>
        <taxon>Spermatophyta</taxon>
        <taxon>Magnoliopsida</taxon>
        <taxon>eudicotyledons</taxon>
        <taxon>Gunneridae</taxon>
        <taxon>Pentapetalae</taxon>
        <taxon>rosids</taxon>
        <taxon>fabids</taxon>
        <taxon>Fabales</taxon>
        <taxon>Fabaceae</taxon>
        <taxon>Caesalpinioideae</taxon>
        <taxon>Cassia clade</taxon>
        <taxon>Senna</taxon>
    </lineage>
</organism>
<proteinExistence type="inferred from homology"/>
<dbReference type="EMBL" id="JAAIUW010000001">
    <property type="protein sequence ID" value="KAF7844948.1"/>
    <property type="molecule type" value="Genomic_DNA"/>
</dbReference>
<evidence type="ECO:0000313" key="4">
    <source>
        <dbReference type="EMBL" id="KAF7844948.1"/>
    </source>
</evidence>
<keyword evidence="5" id="KW-1185">Reference proteome</keyword>
<dbReference type="PANTHER" id="PTHR48045:SF11">
    <property type="entry name" value="UDP-GLYCOSYLTRANSFERASE 72B1"/>
    <property type="match status" value="1"/>
</dbReference>
<sequence>MHLTVSLSLPSISNALASLHSRSNLVAVLVDLFSVDALEFGKKLNISSHVLFASSCINLSILLYLPTLDEILSSKKGDLSQPVKLPGLHNAEAIAMSTAEELETEVLKTVPEINPNLPVFPVGPIIQAGSTTRASGPGSECLEWLDRQPKNSVLYVCFGSGATLSFQQTTELALGLEMSGHRFLWVVRPPSGSSISTYLSAQKDESDPLKFLPDGFVGRTKDRGFLVQSWCPQIDVMRHESTGGFLTHCGWSSTAESLVYGKPTIVWPLFADQPVNAAMLTDSLKVAIRPEADERDGIVRRGEVCRVVKCLLESEEGKGMYKRVQVIKDVVTTALGEKGSSTKNIESLVVKWMKNSRA</sequence>
<keyword evidence="2 3" id="KW-0808">Transferase</keyword>